<sequence>MFTQVRSFSQLKYDLRDVNTFVLEPDDDDPLVRTRSFHGVRGLEDGEETNDASSAKVLSRSESAPSLEGSFGSGEENERTEDESAKEGSLAERGDERADTPFPELHGGMDEVNGDEWEASAEDSAMVADHTPRR</sequence>
<dbReference type="EMBL" id="JABSTV010000451">
    <property type="protein sequence ID" value="KAH7986399.1"/>
    <property type="molecule type" value="Genomic_DNA"/>
</dbReference>
<proteinExistence type="predicted"/>
<name>A0A9D4TDP6_RHISA</name>
<reference evidence="2" key="2">
    <citation type="submission" date="2021-09" db="EMBL/GenBank/DDBJ databases">
        <authorList>
            <person name="Jia N."/>
            <person name="Wang J."/>
            <person name="Shi W."/>
            <person name="Du L."/>
            <person name="Sun Y."/>
            <person name="Zhan W."/>
            <person name="Jiang J."/>
            <person name="Wang Q."/>
            <person name="Zhang B."/>
            <person name="Ji P."/>
            <person name="Sakyi L.B."/>
            <person name="Cui X."/>
            <person name="Yuan T."/>
            <person name="Jiang B."/>
            <person name="Yang W."/>
            <person name="Lam T.T.-Y."/>
            <person name="Chang Q."/>
            <person name="Ding S."/>
            <person name="Wang X."/>
            <person name="Zhu J."/>
            <person name="Ruan X."/>
            <person name="Zhao L."/>
            <person name="Wei J."/>
            <person name="Que T."/>
            <person name="Du C."/>
            <person name="Cheng J."/>
            <person name="Dai P."/>
            <person name="Han X."/>
            <person name="Huang E."/>
            <person name="Gao Y."/>
            <person name="Liu J."/>
            <person name="Shao H."/>
            <person name="Ye R."/>
            <person name="Li L."/>
            <person name="Wei W."/>
            <person name="Wang X."/>
            <person name="Wang C."/>
            <person name="Huo Q."/>
            <person name="Li W."/>
            <person name="Guo W."/>
            <person name="Chen H."/>
            <person name="Chen S."/>
            <person name="Zhou L."/>
            <person name="Zhou L."/>
            <person name="Ni X."/>
            <person name="Tian J."/>
            <person name="Zhou Y."/>
            <person name="Sheng Y."/>
            <person name="Liu T."/>
            <person name="Pan Y."/>
            <person name="Xia L."/>
            <person name="Li J."/>
            <person name="Zhao F."/>
            <person name="Cao W."/>
        </authorList>
    </citation>
    <scope>NUCLEOTIDE SEQUENCE</scope>
    <source>
        <strain evidence="2">Rsan-2018</strain>
        <tissue evidence="2">Larvae</tissue>
    </source>
</reference>
<keyword evidence="3" id="KW-1185">Reference proteome</keyword>
<evidence type="ECO:0000313" key="3">
    <source>
        <dbReference type="Proteomes" id="UP000821837"/>
    </source>
</evidence>
<dbReference type="AlphaFoldDB" id="A0A9D4TDP6"/>
<protein>
    <submittedName>
        <fullName evidence="2">Uncharacterized protein</fullName>
    </submittedName>
</protein>
<comment type="caution">
    <text evidence="2">The sequence shown here is derived from an EMBL/GenBank/DDBJ whole genome shotgun (WGS) entry which is preliminary data.</text>
</comment>
<accession>A0A9D4TDP6</accession>
<organism evidence="2 3">
    <name type="scientific">Rhipicephalus sanguineus</name>
    <name type="common">Brown dog tick</name>
    <name type="synonym">Ixodes sanguineus</name>
    <dbReference type="NCBI Taxonomy" id="34632"/>
    <lineage>
        <taxon>Eukaryota</taxon>
        <taxon>Metazoa</taxon>
        <taxon>Ecdysozoa</taxon>
        <taxon>Arthropoda</taxon>
        <taxon>Chelicerata</taxon>
        <taxon>Arachnida</taxon>
        <taxon>Acari</taxon>
        <taxon>Parasitiformes</taxon>
        <taxon>Ixodida</taxon>
        <taxon>Ixodoidea</taxon>
        <taxon>Ixodidae</taxon>
        <taxon>Rhipicephalinae</taxon>
        <taxon>Rhipicephalus</taxon>
        <taxon>Rhipicephalus</taxon>
    </lineage>
</organism>
<dbReference type="Proteomes" id="UP000821837">
    <property type="component" value="Unassembled WGS sequence"/>
</dbReference>
<feature type="compositionally biased region" description="Basic and acidic residues" evidence="1">
    <location>
        <begin position="82"/>
        <end position="99"/>
    </location>
</feature>
<reference evidence="2" key="1">
    <citation type="journal article" date="2020" name="Cell">
        <title>Large-Scale Comparative Analyses of Tick Genomes Elucidate Their Genetic Diversity and Vector Capacities.</title>
        <authorList>
            <consortium name="Tick Genome and Microbiome Consortium (TIGMIC)"/>
            <person name="Jia N."/>
            <person name="Wang J."/>
            <person name="Shi W."/>
            <person name="Du L."/>
            <person name="Sun Y."/>
            <person name="Zhan W."/>
            <person name="Jiang J.F."/>
            <person name="Wang Q."/>
            <person name="Zhang B."/>
            <person name="Ji P."/>
            <person name="Bell-Sakyi L."/>
            <person name="Cui X.M."/>
            <person name="Yuan T.T."/>
            <person name="Jiang B.G."/>
            <person name="Yang W.F."/>
            <person name="Lam T.T."/>
            <person name="Chang Q.C."/>
            <person name="Ding S.J."/>
            <person name="Wang X.J."/>
            <person name="Zhu J.G."/>
            <person name="Ruan X.D."/>
            <person name="Zhao L."/>
            <person name="Wei J.T."/>
            <person name="Ye R.Z."/>
            <person name="Que T.C."/>
            <person name="Du C.H."/>
            <person name="Zhou Y.H."/>
            <person name="Cheng J.X."/>
            <person name="Dai P.F."/>
            <person name="Guo W.B."/>
            <person name="Han X.H."/>
            <person name="Huang E.J."/>
            <person name="Li L.F."/>
            <person name="Wei W."/>
            <person name="Gao Y.C."/>
            <person name="Liu J.Z."/>
            <person name="Shao H.Z."/>
            <person name="Wang X."/>
            <person name="Wang C.C."/>
            <person name="Yang T.C."/>
            <person name="Huo Q.B."/>
            <person name="Li W."/>
            <person name="Chen H.Y."/>
            <person name="Chen S.E."/>
            <person name="Zhou L.G."/>
            <person name="Ni X.B."/>
            <person name="Tian J.H."/>
            <person name="Sheng Y."/>
            <person name="Liu T."/>
            <person name="Pan Y.S."/>
            <person name="Xia L.Y."/>
            <person name="Li J."/>
            <person name="Zhao F."/>
            <person name="Cao W.C."/>
        </authorList>
    </citation>
    <scope>NUCLEOTIDE SEQUENCE</scope>
    <source>
        <strain evidence="2">Rsan-2018</strain>
    </source>
</reference>
<gene>
    <name evidence="2" type="ORF">HPB52_024991</name>
</gene>
<dbReference type="VEuPathDB" id="VectorBase:RSAN_047780"/>
<evidence type="ECO:0000313" key="2">
    <source>
        <dbReference type="EMBL" id="KAH7986399.1"/>
    </source>
</evidence>
<feature type="compositionally biased region" description="Acidic residues" evidence="1">
    <location>
        <begin position="112"/>
        <end position="121"/>
    </location>
</feature>
<evidence type="ECO:0000256" key="1">
    <source>
        <dbReference type="SAM" id="MobiDB-lite"/>
    </source>
</evidence>
<feature type="region of interest" description="Disordered" evidence="1">
    <location>
        <begin position="23"/>
        <end position="134"/>
    </location>
</feature>